<dbReference type="EMBL" id="CP121472">
    <property type="protein sequence ID" value="WPL18777.1"/>
    <property type="molecule type" value="Genomic_DNA"/>
</dbReference>
<dbReference type="RefSeq" id="WP_328984519.1">
    <property type="nucleotide sequence ID" value="NZ_CP121472.1"/>
</dbReference>
<protein>
    <submittedName>
        <fullName evidence="1">Uncharacterized protein</fullName>
    </submittedName>
</protein>
<keyword evidence="2" id="KW-1185">Reference proteome</keyword>
<evidence type="ECO:0000313" key="2">
    <source>
        <dbReference type="Proteomes" id="UP001432180"/>
    </source>
</evidence>
<name>A0ABZ0SF79_9GAMM</name>
<sequence>MSIAEIIYAHSRRLPEQRYAVTSPTGDVKQEDTEAFLQRKRRVPPPALAGKVRELGDVMSSASASDWGLDG</sequence>
<evidence type="ECO:0000313" key="1">
    <source>
        <dbReference type="EMBL" id="WPL18777.1"/>
    </source>
</evidence>
<accession>A0ABZ0SF79</accession>
<gene>
    <name evidence="1" type="ORF">Thiowin_03868</name>
</gene>
<organism evidence="1 2">
    <name type="scientific">Thiorhodovibrio winogradskyi</name>
    <dbReference type="NCBI Taxonomy" id="77007"/>
    <lineage>
        <taxon>Bacteria</taxon>
        <taxon>Pseudomonadati</taxon>
        <taxon>Pseudomonadota</taxon>
        <taxon>Gammaproteobacteria</taxon>
        <taxon>Chromatiales</taxon>
        <taxon>Chromatiaceae</taxon>
        <taxon>Thiorhodovibrio</taxon>
    </lineage>
</organism>
<reference evidence="1 2" key="1">
    <citation type="journal article" date="2023" name="Microorganisms">
        <title>Thiorhodovibrio frisius and Trv. litoralis spp. nov., Two Novel Members from a Clade of Fastidious Purple Sulfur Bacteria That Exhibit Unique Red-Shifted Light-Harvesting Capabilities.</title>
        <authorList>
            <person name="Methner A."/>
            <person name="Kuzyk S.B."/>
            <person name="Petersen J."/>
            <person name="Bauer S."/>
            <person name="Brinkmann H."/>
            <person name="Sichau K."/>
            <person name="Wanner G."/>
            <person name="Wolf J."/>
            <person name="Neumann-Schaal M."/>
            <person name="Henke P."/>
            <person name="Tank M."/>
            <person name="Sproer C."/>
            <person name="Bunk B."/>
            <person name="Overmann J."/>
        </authorList>
    </citation>
    <scope>NUCLEOTIDE SEQUENCE [LARGE SCALE GENOMIC DNA]</scope>
    <source>
        <strain evidence="1 2">DSM 6702</strain>
    </source>
</reference>
<proteinExistence type="predicted"/>
<dbReference type="Proteomes" id="UP001432180">
    <property type="component" value="Chromosome"/>
</dbReference>